<dbReference type="EMBL" id="OY660870">
    <property type="protein sequence ID" value="CAJ1060837.1"/>
    <property type="molecule type" value="Genomic_DNA"/>
</dbReference>
<reference evidence="1" key="1">
    <citation type="submission" date="2023-08" db="EMBL/GenBank/DDBJ databases">
        <authorList>
            <person name="Alioto T."/>
            <person name="Alioto T."/>
            <person name="Gomez Garrido J."/>
        </authorList>
    </citation>
    <scope>NUCLEOTIDE SEQUENCE</scope>
</reference>
<evidence type="ECO:0000313" key="1">
    <source>
        <dbReference type="EMBL" id="CAJ1060837.1"/>
    </source>
</evidence>
<keyword evidence="2" id="KW-1185">Reference proteome</keyword>
<dbReference type="AlphaFoldDB" id="A0AAV1FI03"/>
<organism evidence="1 2">
    <name type="scientific">Xyrichtys novacula</name>
    <name type="common">Pearly razorfish</name>
    <name type="synonym">Hemipteronotus novacula</name>
    <dbReference type="NCBI Taxonomy" id="13765"/>
    <lineage>
        <taxon>Eukaryota</taxon>
        <taxon>Metazoa</taxon>
        <taxon>Chordata</taxon>
        <taxon>Craniata</taxon>
        <taxon>Vertebrata</taxon>
        <taxon>Euteleostomi</taxon>
        <taxon>Actinopterygii</taxon>
        <taxon>Neopterygii</taxon>
        <taxon>Teleostei</taxon>
        <taxon>Neoteleostei</taxon>
        <taxon>Acanthomorphata</taxon>
        <taxon>Eupercaria</taxon>
        <taxon>Labriformes</taxon>
        <taxon>Labridae</taxon>
        <taxon>Xyrichtys</taxon>
    </lineage>
</organism>
<name>A0AAV1FI03_XYRNO</name>
<sequence>MGSSCATVNSDSCPVTLLPPSLYNASSRMIRECISCGSVLLFRLLPKQPGAPGPVTVGPDSSLLSFSFFSSKESDCCLLRSLSLSLSFSLSLFLSLSLPTVASHRLRV</sequence>
<dbReference type="Proteomes" id="UP001178508">
    <property type="component" value="Chromosome 7"/>
</dbReference>
<evidence type="ECO:0000313" key="2">
    <source>
        <dbReference type="Proteomes" id="UP001178508"/>
    </source>
</evidence>
<protein>
    <submittedName>
        <fullName evidence="1">Uncharacterized protein</fullName>
    </submittedName>
</protein>
<proteinExistence type="predicted"/>
<gene>
    <name evidence="1" type="ORF">XNOV1_A013793</name>
</gene>
<accession>A0AAV1FI03</accession>